<proteinExistence type="predicted"/>
<comment type="caution">
    <text evidence="2">The sequence shown here is derived from an EMBL/GenBank/DDBJ whole genome shotgun (WGS) entry which is preliminary data.</text>
</comment>
<reference evidence="2" key="1">
    <citation type="journal article" date="2020" name="New Phytol.">
        <title>Comparative genomics reveals dynamic genome evolution in host specialist ectomycorrhizal fungi.</title>
        <authorList>
            <person name="Lofgren L.A."/>
            <person name="Nguyen N.H."/>
            <person name="Vilgalys R."/>
            <person name="Ruytinx J."/>
            <person name="Liao H.L."/>
            <person name="Branco S."/>
            <person name="Kuo A."/>
            <person name="LaButti K."/>
            <person name="Lipzen A."/>
            <person name="Andreopoulos W."/>
            <person name="Pangilinan J."/>
            <person name="Riley R."/>
            <person name="Hundley H."/>
            <person name="Na H."/>
            <person name="Barry K."/>
            <person name="Grigoriev I.V."/>
            <person name="Stajich J.E."/>
            <person name="Kennedy P.G."/>
        </authorList>
    </citation>
    <scope>NUCLEOTIDE SEQUENCE</scope>
    <source>
        <strain evidence="2">S12</strain>
    </source>
</reference>
<sequence>MSLTSNESTPTLLNDYTFKTDLLTIMSDTAPETNDKLKHHAKAILQEVRSTMTSIYPYGVSTYRLLDAMIDGSEQAGLSTGVHYAAAAILVAYQKGEASNSSASELTKLAHDWFFFLLWPFKKTFRPSYSPQSEFSTPTPQSHASKVIVDTVPAASQNSHFLDLLTRREGDKCAVTGALNTFNAPHPRTHREAQLNGAHILPRSIVQEHPEGNRIAGTIDIIKHFTNLPLSIIDDMSRMIDDPSNGMLLEQTLRYASDCYMCCLDSTDVLDKYKIHWFRSIPSDLEDFTEVQFKDHSQTGIPPPNPMFIVLRSAISHILNLSGASEAIDKQGRVPS</sequence>
<dbReference type="Proteomes" id="UP000719766">
    <property type="component" value="Unassembled WGS sequence"/>
</dbReference>
<accession>A0A9P7DAM7</accession>
<dbReference type="InterPro" id="IPR003615">
    <property type="entry name" value="HNH_nuc"/>
</dbReference>
<dbReference type="OrthoDB" id="3163863at2759"/>
<dbReference type="AlphaFoldDB" id="A0A9P7DAM7"/>
<name>A0A9P7DAM7_9AGAM</name>
<keyword evidence="3" id="KW-1185">Reference proteome</keyword>
<evidence type="ECO:0000313" key="3">
    <source>
        <dbReference type="Proteomes" id="UP000719766"/>
    </source>
</evidence>
<protein>
    <recommendedName>
        <fullName evidence="1">HNH nuclease domain-containing protein</fullName>
    </recommendedName>
</protein>
<dbReference type="RefSeq" id="XP_041153152.1">
    <property type="nucleotide sequence ID" value="XM_041309496.1"/>
</dbReference>
<gene>
    <name evidence="2" type="ORF">HD556DRAFT_1531486</name>
</gene>
<evidence type="ECO:0000259" key="1">
    <source>
        <dbReference type="Pfam" id="PF13391"/>
    </source>
</evidence>
<evidence type="ECO:0000313" key="2">
    <source>
        <dbReference type="EMBL" id="KAG1785669.1"/>
    </source>
</evidence>
<organism evidence="2 3">
    <name type="scientific">Suillus plorans</name>
    <dbReference type="NCBI Taxonomy" id="116603"/>
    <lineage>
        <taxon>Eukaryota</taxon>
        <taxon>Fungi</taxon>
        <taxon>Dikarya</taxon>
        <taxon>Basidiomycota</taxon>
        <taxon>Agaricomycotina</taxon>
        <taxon>Agaricomycetes</taxon>
        <taxon>Agaricomycetidae</taxon>
        <taxon>Boletales</taxon>
        <taxon>Suillineae</taxon>
        <taxon>Suillaceae</taxon>
        <taxon>Suillus</taxon>
    </lineage>
</organism>
<dbReference type="Pfam" id="PF13391">
    <property type="entry name" value="HNH_2"/>
    <property type="match status" value="1"/>
</dbReference>
<dbReference type="GeneID" id="64603260"/>
<dbReference type="EMBL" id="JABBWE010000106">
    <property type="protein sequence ID" value="KAG1785669.1"/>
    <property type="molecule type" value="Genomic_DNA"/>
</dbReference>
<feature type="domain" description="HNH nuclease" evidence="1">
    <location>
        <begin position="173"/>
        <end position="263"/>
    </location>
</feature>